<dbReference type="Proteomes" id="UP000443090">
    <property type="component" value="Unassembled WGS sequence"/>
</dbReference>
<evidence type="ECO:0000313" key="2">
    <source>
        <dbReference type="EMBL" id="TVY32008.1"/>
    </source>
</evidence>
<name>A0A8H8RD13_9HELO</name>
<organism evidence="2 3">
    <name type="scientific">Lachnellula occidentalis</name>
    <dbReference type="NCBI Taxonomy" id="215460"/>
    <lineage>
        <taxon>Eukaryota</taxon>
        <taxon>Fungi</taxon>
        <taxon>Dikarya</taxon>
        <taxon>Ascomycota</taxon>
        <taxon>Pezizomycotina</taxon>
        <taxon>Leotiomycetes</taxon>
        <taxon>Helotiales</taxon>
        <taxon>Lachnaceae</taxon>
        <taxon>Lachnellula</taxon>
    </lineage>
</organism>
<dbReference type="PANTHER" id="PTHR11264">
    <property type="entry name" value="URACIL-DNA GLYCOSYLASE"/>
    <property type="match status" value="1"/>
</dbReference>
<evidence type="ECO:0000256" key="1">
    <source>
        <dbReference type="SAM" id="MobiDB-lite"/>
    </source>
</evidence>
<dbReference type="OrthoDB" id="10031947at2759"/>
<sequence>MSLKRKATNVPLSDAAKKPKANGSITSFFGGPKTVPAAKNSNSASLPAIRFNKEAWVKTLTPEQKELLKLEIDTLHDSWLKELRDDITSREFLELKKFLKTQVEAGRTVYPPMEDVYSCSNMDEN</sequence>
<proteinExistence type="predicted"/>
<dbReference type="GO" id="GO:0004844">
    <property type="term" value="F:uracil DNA N-glycosylase activity"/>
    <property type="evidence" value="ECO:0007669"/>
    <property type="project" value="InterPro"/>
</dbReference>
<accession>A0A8H8RD13</accession>
<dbReference type="AlphaFoldDB" id="A0A8H8RD13"/>
<dbReference type="InterPro" id="IPR002043">
    <property type="entry name" value="UDG_fam1"/>
</dbReference>
<dbReference type="GO" id="GO:0005739">
    <property type="term" value="C:mitochondrion"/>
    <property type="evidence" value="ECO:0007669"/>
    <property type="project" value="TreeGrafter"/>
</dbReference>
<comment type="caution">
    <text evidence="2">The sequence shown here is derived from an EMBL/GenBank/DDBJ whole genome shotgun (WGS) entry which is preliminary data.</text>
</comment>
<evidence type="ECO:0000313" key="3">
    <source>
        <dbReference type="Proteomes" id="UP000443090"/>
    </source>
</evidence>
<gene>
    <name evidence="2" type="primary">ung1</name>
    <name evidence="2" type="ORF">LOCC1_G008200</name>
</gene>
<dbReference type="EMBL" id="QGMI01001898">
    <property type="protein sequence ID" value="TVY32008.1"/>
    <property type="molecule type" value="Genomic_DNA"/>
</dbReference>
<keyword evidence="3" id="KW-1185">Reference proteome</keyword>
<dbReference type="GO" id="GO:0097510">
    <property type="term" value="P:base-excision repair, AP site formation via deaminated base removal"/>
    <property type="evidence" value="ECO:0007669"/>
    <property type="project" value="TreeGrafter"/>
</dbReference>
<dbReference type="PANTHER" id="PTHR11264:SF0">
    <property type="entry name" value="URACIL-DNA GLYCOSYLASE"/>
    <property type="match status" value="1"/>
</dbReference>
<protein>
    <submittedName>
        <fullName evidence="2">Uracil-DNA glycosylase</fullName>
    </submittedName>
</protein>
<dbReference type="Gene3D" id="3.40.470.10">
    <property type="entry name" value="Uracil-DNA glycosylase-like domain"/>
    <property type="match status" value="1"/>
</dbReference>
<dbReference type="InterPro" id="IPR036895">
    <property type="entry name" value="Uracil-DNA_glycosylase-like_sf"/>
</dbReference>
<feature type="region of interest" description="Disordered" evidence="1">
    <location>
        <begin position="1"/>
        <end position="29"/>
    </location>
</feature>
<dbReference type="SUPFAM" id="SSF52141">
    <property type="entry name" value="Uracil-DNA glycosylase-like"/>
    <property type="match status" value="1"/>
</dbReference>
<reference evidence="2 3" key="1">
    <citation type="submission" date="2018-05" db="EMBL/GenBank/DDBJ databases">
        <title>Genome sequencing and assembly of the regulated plant pathogen Lachnellula willkommii and related sister species for the development of diagnostic species identification markers.</title>
        <authorList>
            <person name="Giroux E."/>
            <person name="Bilodeau G."/>
        </authorList>
    </citation>
    <scope>NUCLEOTIDE SEQUENCE [LARGE SCALE GENOMIC DNA]</scope>
    <source>
        <strain evidence="2 3">CBS 160.35</strain>
    </source>
</reference>
<dbReference type="GO" id="GO:0005634">
    <property type="term" value="C:nucleus"/>
    <property type="evidence" value="ECO:0007669"/>
    <property type="project" value="TreeGrafter"/>
</dbReference>